<dbReference type="GO" id="GO:0005524">
    <property type="term" value="F:ATP binding"/>
    <property type="evidence" value="ECO:0007669"/>
    <property type="project" value="UniProtKB-KW"/>
</dbReference>
<feature type="domain" description="Helicase ATP-binding" evidence="5">
    <location>
        <begin position="465"/>
        <end position="653"/>
    </location>
</feature>
<dbReference type="InterPro" id="IPR027417">
    <property type="entry name" value="P-loop_NTPase"/>
</dbReference>
<dbReference type="InterPro" id="IPR000330">
    <property type="entry name" value="SNF2_N"/>
</dbReference>
<dbReference type="OrthoDB" id="423559at2759"/>
<dbReference type="PROSITE" id="PS51194">
    <property type="entry name" value="HELICASE_CTER"/>
    <property type="match status" value="1"/>
</dbReference>
<dbReference type="InterPro" id="IPR049730">
    <property type="entry name" value="SNF2/RAD54-like_C"/>
</dbReference>
<dbReference type="SUPFAM" id="SSF52540">
    <property type="entry name" value="P-loop containing nucleoside triphosphate hydrolases"/>
    <property type="match status" value="2"/>
</dbReference>
<dbReference type="GO" id="GO:0008094">
    <property type="term" value="F:ATP-dependent activity, acting on DNA"/>
    <property type="evidence" value="ECO:0007669"/>
    <property type="project" value="TreeGrafter"/>
</dbReference>
<organism evidence="7 8">
    <name type="scientific">Lasallia pustulata</name>
    <dbReference type="NCBI Taxonomy" id="136370"/>
    <lineage>
        <taxon>Eukaryota</taxon>
        <taxon>Fungi</taxon>
        <taxon>Dikarya</taxon>
        <taxon>Ascomycota</taxon>
        <taxon>Pezizomycotina</taxon>
        <taxon>Lecanoromycetes</taxon>
        <taxon>OSLEUM clade</taxon>
        <taxon>Umbilicariomycetidae</taxon>
        <taxon>Umbilicariales</taxon>
        <taxon>Umbilicariaceae</taxon>
        <taxon>Lasallia</taxon>
    </lineage>
</organism>
<dbReference type="FunFam" id="3.40.50.10810:FF:000053">
    <property type="entry name" value="SNF2 family helicase/ATPase, putative"/>
    <property type="match status" value="1"/>
</dbReference>
<evidence type="ECO:0000256" key="4">
    <source>
        <dbReference type="SAM" id="MobiDB-lite"/>
    </source>
</evidence>
<dbReference type="SMART" id="SM00490">
    <property type="entry name" value="HELICc"/>
    <property type="match status" value="1"/>
</dbReference>
<feature type="region of interest" description="Disordered" evidence="4">
    <location>
        <begin position="411"/>
        <end position="435"/>
    </location>
</feature>
<evidence type="ECO:0000256" key="3">
    <source>
        <dbReference type="ARBA" id="ARBA00022840"/>
    </source>
</evidence>
<dbReference type="CDD" id="cd18793">
    <property type="entry name" value="SF2_C_SNF"/>
    <property type="match status" value="1"/>
</dbReference>
<dbReference type="Pfam" id="PF00176">
    <property type="entry name" value="SNF2-rel_dom"/>
    <property type="match status" value="1"/>
</dbReference>
<keyword evidence="1" id="KW-0547">Nucleotide-binding</keyword>
<dbReference type="GO" id="GO:0006281">
    <property type="term" value="P:DNA repair"/>
    <property type="evidence" value="ECO:0007669"/>
    <property type="project" value="TreeGrafter"/>
</dbReference>
<dbReference type="PROSITE" id="PS51192">
    <property type="entry name" value="HELICASE_ATP_BIND_1"/>
    <property type="match status" value="1"/>
</dbReference>
<dbReference type="Gene3D" id="3.40.50.300">
    <property type="entry name" value="P-loop containing nucleotide triphosphate hydrolases"/>
    <property type="match status" value="1"/>
</dbReference>
<dbReference type="InterPro" id="IPR050628">
    <property type="entry name" value="SNF2_RAD54_helicase_TF"/>
</dbReference>
<keyword evidence="3" id="KW-0067">ATP-binding</keyword>
<feature type="region of interest" description="Disordered" evidence="4">
    <location>
        <begin position="865"/>
        <end position="951"/>
    </location>
</feature>
<dbReference type="AlphaFoldDB" id="A0A5M8PWM9"/>
<dbReference type="EMBL" id="VXIT01000004">
    <property type="protein sequence ID" value="KAA6413367.1"/>
    <property type="molecule type" value="Genomic_DNA"/>
</dbReference>
<feature type="compositionally biased region" description="Basic residues" evidence="4">
    <location>
        <begin position="880"/>
        <end position="893"/>
    </location>
</feature>
<dbReference type="PROSITE" id="PS51257">
    <property type="entry name" value="PROKAR_LIPOPROTEIN"/>
    <property type="match status" value="1"/>
</dbReference>
<feature type="compositionally biased region" description="Acidic residues" evidence="4">
    <location>
        <begin position="426"/>
        <end position="435"/>
    </location>
</feature>
<feature type="region of interest" description="Disordered" evidence="4">
    <location>
        <begin position="963"/>
        <end position="997"/>
    </location>
</feature>
<dbReference type="CDD" id="cd18008">
    <property type="entry name" value="DEXDc_SHPRH-like"/>
    <property type="match status" value="1"/>
</dbReference>
<feature type="compositionally biased region" description="Pro residues" evidence="4">
    <location>
        <begin position="207"/>
        <end position="218"/>
    </location>
</feature>
<feature type="domain" description="Helicase C-terminal" evidence="6">
    <location>
        <begin position="1006"/>
        <end position="1166"/>
    </location>
</feature>
<keyword evidence="2" id="KW-0378">Hydrolase</keyword>
<proteinExistence type="predicted"/>
<feature type="compositionally biased region" description="Basic and acidic residues" evidence="4">
    <location>
        <begin position="414"/>
        <end position="425"/>
    </location>
</feature>
<protein>
    <submittedName>
        <fullName evidence="7">Uncharacterized protein</fullName>
    </submittedName>
</protein>
<feature type="compositionally biased region" description="Low complexity" evidence="4">
    <location>
        <begin position="968"/>
        <end position="979"/>
    </location>
</feature>
<dbReference type="Gene3D" id="3.40.50.10810">
    <property type="entry name" value="Tandem AAA-ATPase domain"/>
    <property type="match status" value="1"/>
</dbReference>
<accession>A0A5M8PWM9</accession>
<dbReference type="InterPro" id="IPR001650">
    <property type="entry name" value="Helicase_C-like"/>
</dbReference>
<dbReference type="PANTHER" id="PTHR45626">
    <property type="entry name" value="TRANSCRIPTION TERMINATION FACTOR 2-RELATED"/>
    <property type="match status" value="1"/>
</dbReference>
<dbReference type="Proteomes" id="UP000324767">
    <property type="component" value="Unassembled WGS sequence"/>
</dbReference>
<name>A0A5M8PWM9_9LECA</name>
<evidence type="ECO:0000313" key="7">
    <source>
        <dbReference type="EMBL" id="KAA6413367.1"/>
    </source>
</evidence>
<dbReference type="InterPro" id="IPR014001">
    <property type="entry name" value="Helicase_ATP-bd"/>
</dbReference>
<dbReference type="Pfam" id="PF00271">
    <property type="entry name" value="Helicase_C"/>
    <property type="match status" value="1"/>
</dbReference>
<feature type="compositionally biased region" description="Acidic residues" evidence="4">
    <location>
        <begin position="941"/>
        <end position="951"/>
    </location>
</feature>
<dbReference type="GO" id="GO:0016787">
    <property type="term" value="F:hydrolase activity"/>
    <property type="evidence" value="ECO:0007669"/>
    <property type="project" value="UniProtKB-KW"/>
</dbReference>
<dbReference type="SMART" id="SM00487">
    <property type="entry name" value="DEXDc"/>
    <property type="match status" value="1"/>
</dbReference>
<evidence type="ECO:0000259" key="6">
    <source>
        <dbReference type="PROSITE" id="PS51194"/>
    </source>
</evidence>
<dbReference type="InterPro" id="IPR038718">
    <property type="entry name" value="SNF2-like_sf"/>
</dbReference>
<comment type="caution">
    <text evidence="7">The sequence shown here is derived from an EMBL/GenBank/DDBJ whole genome shotgun (WGS) entry which is preliminary data.</text>
</comment>
<gene>
    <name evidence="7" type="ORF">FRX48_03113</name>
</gene>
<evidence type="ECO:0000256" key="1">
    <source>
        <dbReference type="ARBA" id="ARBA00022741"/>
    </source>
</evidence>
<dbReference type="GO" id="GO:0005634">
    <property type="term" value="C:nucleus"/>
    <property type="evidence" value="ECO:0007669"/>
    <property type="project" value="TreeGrafter"/>
</dbReference>
<dbReference type="PANTHER" id="PTHR45626:SF14">
    <property type="entry name" value="ATP-DEPENDENT DNA HELICASE (EUROFUNG)"/>
    <property type="match status" value="1"/>
</dbReference>
<feature type="region of interest" description="Disordered" evidence="4">
    <location>
        <begin position="201"/>
        <end position="301"/>
    </location>
</feature>
<reference evidence="7 8" key="1">
    <citation type="submission" date="2019-09" db="EMBL/GenBank/DDBJ databases">
        <title>The hologenome of the rock-dwelling lichen Lasallia pustulata.</title>
        <authorList>
            <person name="Greshake Tzovaras B."/>
            <person name="Segers F."/>
            <person name="Bicker A."/>
            <person name="Dal Grande F."/>
            <person name="Otte J."/>
            <person name="Hankeln T."/>
            <person name="Schmitt I."/>
            <person name="Ebersberger I."/>
        </authorList>
    </citation>
    <scope>NUCLEOTIDE SEQUENCE [LARGE SCALE GENOMIC DNA]</scope>
    <source>
        <strain evidence="7">A1-1</strain>
    </source>
</reference>
<evidence type="ECO:0000259" key="5">
    <source>
        <dbReference type="PROSITE" id="PS51192"/>
    </source>
</evidence>
<sequence>MRGVADSDTSGNSLSPCLAALACHSARHKQQRARGAFRPRNTLLSTEKPHFTVEPRTPCTPFRAHGHTAIKAAEFDSEAFENQQGQLRHLQSTESENTHTLTFTSSPVFDFTGSASSDIPSLGDSSSIFSFSSPALETSGPAATSARQVCGTTNASPPQRVFTCDRYQQLRGTFLEPAKASPQPHRMRGVNANEQALSMVAEREPPKAPLSPQKPPQQPLQRFQQPEFGKSSPLQPKVFLMPKPHQTRPEHHRPAHPAGLAHLQQGTKEPPPVPRHITSEQPAASRPRHATSSHPDLVEIPRPVNQPTWTTHRAPPPSFSSIGGGLGGFASVNSYQKQPQYVDLTAAPDDFNPDAALIDDRFGAADPYTYVDTAKATDNIKALLEGAFEDEEDKPRTRAWKKKTEAAKAGLIEKLQDQSVKPEDRGQEEDVDEDDGTVEGLEVKLLPHQVDGVEWMKEKESGTQKKNGVLPKGGILADDMGLGKTIQSIALILTNPRPSTSITGVQIKQKISSSVDKSTLVVAPLALIRQWEAELSNRVAGTHELRVCVHHGPQRTKRFQDLRKYDVVITTYQILVSEHANSSLTDGGLKVGCFGLHWYRVILDEAHTIKNRNAKASQACYALMAEYRWCLTGTPMQNNLDELQSLIKFLRIKPYNDLPVWKDQITRPMNNGRGGVAIKRLQYFLRAFMKRRTKDILKKEGALNPGGKISVEGGPKSAFKITARKIEKVVANFEPAERGFYDRLEKRTDKSLEQMMGGQKLNYASALTLLLRLRQACNHPELVGGSMAKDKDALTIGQAVGAQAPRKPKVVDGGPDDLADLFGGLNVQTTKCDVCQIELTPELVSSGSIRCVECEAELIQQKKLKRQVKKHNSHRDGRGVKNKSVKPRPRIARTRNVVTDSDDDQGEGEWVVPEDRRKVPNLGKAGGSDDENAEGGGEWLASDDSDSEDEASIQILGSHKKKVINLNSSEGEAGSSGEDNQSEEEEDESSSGEDEAQLATLATSTKIQHLLKILHRESAENKFIVFSQFTSMLDLIEPFLQRDGLVFTRYDGSMRNDHREASLRRLRNESETRILLCSLKCGSLGLNLTAASRVVILEPFWNPFVEEQAIDRVHRLNQTVDVIVYKITIANTVEERILDLQEKKRALAEAAIEGKAAANLSMKDILNLFKRDAEHAQDSEDVGGLGSKMRVLGIGAQAVADVGSVVVGGMAKMKRAMPPVLERSKGNVRKEDPMFSRRW</sequence>
<evidence type="ECO:0000313" key="8">
    <source>
        <dbReference type="Proteomes" id="UP000324767"/>
    </source>
</evidence>
<feature type="compositionally biased region" description="Acidic residues" evidence="4">
    <location>
        <begin position="980"/>
        <end position="996"/>
    </location>
</feature>
<evidence type="ECO:0000256" key="2">
    <source>
        <dbReference type="ARBA" id="ARBA00022801"/>
    </source>
</evidence>